<proteinExistence type="predicted"/>
<dbReference type="Gene3D" id="3.40.50.150">
    <property type="entry name" value="Vaccinia Virus protein VP39"/>
    <property type="match status" value="1"/>
</dbReference>
<dbReference type="InterPro" id="IPR029063">
    <property type="entry name" value="SAM-dependent_MTases_sf"/>
</dbReference>
<feature type="domain" description="Methyltransferase type 11" evidence="4">
    <location>
        <begin position="47"/>
        <end position="141"/>
    </location>
</feature>
<sequence>MAQNVYDTEEFFRAYSYLQRSREGLDGAGEWPTMRNLVGSVSEADIIDVGCGYGWFCRWASEGGARSVHGIDVSKRMLERAQSYPADPQIKYMLGDLESIDLAANTYDLVYSSLTLHYLPDLRSVIHRIATCLKSGGRFVFSVEHPVWTASPNATWQTDSAGNGFWPLKDYAKEGLRVSKWLGAGEVHKYHHRTETYLSSLIESGFTIDAVRESWEGMDDSCKAEHKDSGHRPYFLIVRARKGQ</sequence>
<keyword evidence="3" id="KW-0949">S-adenosyl-L-methionine</keyword>
<dbReference type="OrthoDB" id="66144at2759"/>
<name>W2S7D4_CYPE1</name>
<evidence type="ECO:0000313" key="5">
    <source>
        <dbReference type="EMBL" id="ETN43943.1"/>
    </source>
</evidence>
<dbReference type="EMBL" id="KB822717">
    <property type="protein sequence ID" value="ETN43943.1"/>
    <property type="molecule type" value="Genomic_DNA"/>
</dbReference>
<gene>
    <name evidence="5" type="ORF">HMPREF1541_11074</name>
</gene>
<protein>
    <recommendedName>
        <fullName evidence="4">Methyltransferase type 11 domain-containing protein</fullName>
    </recommendedName>
</protein>
<dbReference type="InterPro" id="IPR013216">
    <property type="entry name" value="Methyltransf_11"/>
</dbReference>
<reference evidence="5 6" key="1">
    <citation type="submission" date="2013-03" db="EMBL/GenBank/DDBJ databases">
        <title>The Genome Sequence of Phialophora europaea CBS 101466.</title>
        <authorList>
            <consortium name="The Broad Institute Genomics Platform"/>
            <person name="Cuomo C."/>
            <person name="de Hoog S."/>
            <person name="Gorbushina A."/>
            <person name="Walker B."/>
            <person name="Young S.K."/>
            <person name="Zeng Q."/>
            <person name="Gargeya S."/>
            <person name="Fitzgerald M."/>
            <person name="Haas B."/>
            <person name="Abouelleil A."/>
            <person name="Allen A.W."/>
            <person name="Alvarado L."/>
            <person name="Arachchi H.M."/>
            <person name="Berlin A.M."/>
            <person name="Chapman S.B."/>
            <person name="Gainer-Dewar J."/>
            <person name="Goldberg J."/>
            <person name="Griggs A."/>
            <person name="Gujja S."/>
            <person name="Hansen M."/>
            <person name="Howarth C."/>
            <person name="Imamovic A."/>
            <person name="Ireland A."/>
            <person name="Larimer J."/>
            <person name="McCowan C."/>
            <person name="Murphy C."/>
            <person name="Pearson M."/>
            <person name="Poon T.W."/>
            <person name="Priest M."/>
            <person name="Roberts A."/>
            <person name="Saif S."/>
            <person name="Shea T."/>
            <person name="Sisk P."/>
            <person name="Sykes S."/>
            <person name="Wortman J."/>
            <person name="Nusbaum C."/>
            <person name="Birren B."/>
        </authorList>
    </citation>
    <scope>NUCLEOTIDE SEQUENCE [LARGE SCALE GENOMIC DNA]</scope>
    <source>
        <strain evidence="5 6">CBS 101466</strain>
    </source>
</reference>
<dbReference type="RefSeq" id="XP_008713965.1">
    <property type="nucleotide sequence ID" value="XM_008715743.1"/>
</dbReference>
<evidence type="ECO:0000313" key="6">
    <source>
        <dbReference type="Proteomes" id="UP000030752"/>
    </source>
</evidence>
<dbReference type="PANTHER" id="PTHR43464">
    <property type="entry name" value="METHYLTRANSFERASE"/>
    <property type="match status" value="1"/>
</dbReference>
<dbReference type="GO" id="GO:0032259">
    <property type="term" value="P:methylation"/>
    <property type="evidence" value="ECO:0007669"/>
    <property type="project" value="UniProtKB-KW"/>
</dbReference>
<dbReference type="CDD" id="cd02440">
    <property type="entry name" value="AdoMet_MTases"/>
    <property type="match status" value="1"/>
</dbReference>
<dbReference type="VEuPathDB" id="FungiDB:HMPREF1541_11074"/>
<dbReference type="eggNOG" id="KOG2940">
    <property type="taxonomic scope" value="Eukaryota"/>
</dbReference>
<dbReference type="HOGENOM" id="CLU_049749_4_0_1"/>
<dbReference type="AlphaFoldDB" id="W2S7D4"/>
<dbReference type="Proteomes" id="UP000030752">
    <property type="component" value="Unassembled WGS sequence"/>
</dbReference>
<keyword evidence="1" id="KW-0489">Methyltransferase</keyword>
<evidence type="ECO:0000256" key="1">
    <source>
        <dbReference type="ARBA" id="ARBA00022603"/>
    </source>
</evidence>
<dbReference type="GO" id="GO:0008757">
    <property type="term" value="F:S-adenosylmethionine-dependent methyltransferase activity"/>
    <property type="evidence" value="ECO:0007669"/>
    <property type="project" value="InterPro"/>
</dbReference>
<organism evidence="5 6">
    <name type="scientific">Cyphellophora europaea (strain CBS 101466)</name>
    <name type="common">Phialophora europaea</name>
    <dbReference type="NCBI Taxonomy" id="1220924"/>
    <lineage>
        <taxon>Eukaryota</taxon>
        <taxon>Fungi</taxon>
        <taxon>Dikarya</taxon>
        <taxon>Ascomycota</taxon>
        <taxon>Pezizomycotina</taxon>
        <taxon>Eurotiomycetes</taxon>
        <taxon>Chaetothyriomycetidae</taxon>
        <taxon>Chaetothyriales</taxon>
        <taxon>Cyphellophoraceae</taxon>
        <taxon>Cyphellophora</taxon>
    </lineage>
</organism>
<dbReference type="GeneID" id="19978413"/>
<dbReference type="PANTHER" id="PTHR43464:SF19">
    <property type="entry name" value="UBIQUINONE BIOSYNTHESIS O-METHYLTRANSFERASE, MITOCHONDRIAL"/>
    <property type="match status" value="1"/>
</dbReference>
<dbReference type="InParanoid" id="W2S7D4"/>
<evidence type="ECO:0000256" key="2">
    <source>
        <dbReference type="ARBA" id="ARBA00022679"/>
    </source>
</evidence>
<dbReference type="Pfam" id="PF08241">
    <property type="entry name" value="Methyltransf_11"/>
    <property type="match status" value="1"/>
</dbReference>
<accession>W2S7D4</accession>
<dbReference type="SUPFAM" id="SSF53335">
    <property type="entry name" value="S-adenosyl-L-methionine-dependent methyltransferases"/>
    <property type="match status" value="1"/>
</dbReference>
<dbReference type="STRING" id="1220924.W2S7D4"/>
<keyword evidence="2" id="KW-0808">Transferase</keyword>
<evidence type="ECO:0000259" key="4">
    <source>
        <dbReference type="Pfam" id="PF08241"/>
    </source>
</evidence>
<keyword evidence="6" id="KW-1185">Reference proteome</keyword>
<evidence type="ECO:0000256" key="3">
    <source>
        <dbReference type="ARBA" id="ARBA00022691"/>
    </source>
</evidence>